<evidence type="ECO:0000256" key="5">
    <source>
        <dbReference type="ARBA" id="ARBA00022475"/>
    </source>
</evidence>
<evidence type="ECO:0000256" key="10">
    <source>
        <dbReference type="ARBA" id="ARBA00030772"/>
    </source>
</evidence>
<dbReference type="GO" id="GO:0005886">
    <property type="term" value="C:plasma membrane"/>
    <property type="evidence" value="ECO:0007669"/>
    <property type="project" value="UniProtKB-SubCell"/>
</dbReference>
<sequence length="239" mass="25824">MPRKLTLALVFIFSLLVFVVLLMPAAVLVDRLPVLRPAGAPLQLSAARGPWWHAQVNWRWRQLQGQGRWSLDWQGLVPGLRLGAEGAGARLSGWLGADWGDWQVRDLRLSVPVAPIAAQVPQGNADGRVDATLMQAAFAEGRITSLQGTLQYSGGQVTWGRNGSATVPVLNGRLAMDNGQPGLTVTDPQGTLLLDATLADQRFKLRVMRAWPQLLGVSQGGSPDDVVFQMSRPLVLGRG</sequence>
<dbReference type="eggNOG" id="ENOG502ZC38">
    <property type="taxonomic scope" value="Bacteria"/>
</dbReference>
<evidence type="ECO:0000256" key="4">
    <source>
        <dbReference type="ARBA" id="ARBA00022448"/>
    </source>
</evidence>
<reference evidence="11 12" key="1">
    <citation type="journal article" date="2012" name="J. Bacteriol.">
        <title>Genome Sequence of the Alkane-Degrading Bacterium Alcanivorax hongdengensis Type Strain A-11-3.</title>
        <authorList>
            <person name="Lai Q."/>
            <person name="Shao Z."/>
        </authorList>
    </citation>
    <scope>NUCLEOTIDE SEQUENCE [LARGE SCALE GENOMIC DNA]</scope>
    <source>
        <strain evidence="11 12">A-11-3</strain>
    </source>
</reference>
<dbReference type="AlphaFoldDB" id="L0WBY0"/>
<keyword evidence="12" id="KW-1185">Reference proteome</keyword>
<evidence type="ECO:0000256" key="7">
    <source>
        <dbReference type="ARBA" id="ARBA00022692"/>
    </source>
</evidence>
<keyword evidence="6" id="KW-0997">Cell inner membrane</keyword>
<keyword evidence="7" id="KW-0812">Transmembrane</keyword>
<protein>
    <recommendedName>
        <fullName evidence="3">Type II secretion system protein N</fullName>
    </recommendedName>
    <alternativeName>
        <fullName evidence="10">General secretion pathway protein N</fullName>
    </alternativeName>
</protein>
<dbReference type="RefSeq" id="WP_008928878.1">
    <property type="nucleotide sequence ID" value="NZ_AMRJ01000011.1"/>
</dbReference>
<dbReference type="GO" id="GO:0015628">
    <property type="term" value="P:protein secretion by the type II secretion system"/>
    <property type="evidence" value="ECO:0007669"/>
    <property type="project" value="InterPro"/>
</dbReference>
<name>L0WBY0_9GAMM</name>
<comment type="caution">
    <text evidence="11">The sequence shown here is derived from an EMBL/GenBank/DDBJ whole genome shotgun (WGS) entry which is preliminary data.</text>
</comment>
<keyword evidence="8" id="KW-0653">Protein transport</keyword>
<organism evidence="11 12">
    <name type="scientific">Alcanivorax hongdengensis A-11-3</name>
    <dbReference type="NCBI Taxonomy" id="1177179"/>
    <lineage>
        <taxon>Bacteria</taxon>
        <taxon>Pseudomonadati</taxon>
        <taxon>Pseudomonadota</taxon>
        <taxon>Gammaproteobacteria</taxon>
        <taxon>Oceanospirillales</taxon>
        <taxon>Alcanivoracaceae</taxon>
        <taxon>Alcanivorax</taxon>
    </lineage>
</organism>
<dbReference type="InterPro" id="IPR022792">
    <property type="entry name" value="T2SS_protein-GspN"/>
</dbReference>
<evidence type="ECO:0000256" key="9">
    <source>
        <dbReference type="ARBA" id="ARBA00023136"/>
    </source>
</evidence>
<comment type="subcellular location">
    <subcellularLocation>
        <location evidence="1">Cell inner membrane</location>
    </subcellularLocation>
</comment>
<comment type="similarity">
    <text evidence="2">Belongs to the GSP N family.</text>
</comment>
<dbReference type="STRING" id="1177179.A11A3_08495"/>
<dbReference type="Proteomes" id="UP000010164">
    <property type="component" value="Unassembled WGS sequence"/>
</dbReference>
<evidence type="ECO:0000256" key="3">
    <source>
        <dbReference type="ARBA" id="ARBA00021563"/>
    </source>
</evidence>
<evidence type="ECO:0000256" key="6">
    <source>
        <dbReference type="ARBA" id="ARBA00022519"/>
    </source>
</evidence>
<gene>
    <name evidence="11" type="ORF">A11A3_08495</name>
</gene>
<dbReference type="Pfam" id="PF01203">
    <property type="entry name" value="T2SSN"/>
    <property type="match status" value="1"/>
</dbReference>
<keyword evidence="5" id="KW-1003">Cell membrane</keyword>
<dbReference type="PATRIC" id="fig|1177179.3.peg.1697"/>
<evidence type="ECO:0000313" key="12">
    <source>
        <dbReference type="Proteomes" id="UP000010164"/>
    </source>
</evidence>
<keyword evidence="4" id="KW-0813">Transport</keyword>
<proteinExistence type="inferred from homology"/>
<evidence type="ECO:0000313" key="11">
    <source>
        <dbReference type="EMBL" id="EKF74446.1"/>
    </source>
</evidence>
<dbReference type="GO" id="GO:0015627">
    <property type="term" value="C:type II protein secretion system complex"/>
    <property type="evidence" value="ECO:0007669"/>
    <property type="project" value="InterPro"/>
</dbReference>
<accession>L0WBY0</accession>
<evidence type="ECO:0000256" key="2">
    <source>
        <dbReference type="ARBA" id="ARBA00007208"/>
    </source>
</evidence>
<dbReference type="EMBL" id="AMRJ01000011">
    <property type="protein sequence ID" value="EKF74446.1"/>
    <property type="molecule type" value="Genomic_DNA"/>
</dbReference>
<evidence type="ECO:0000256" key="8">
    <source>
        <dbReference type="ARBA" id="ARBA00022927"/>
    </source>
</evidence>
<evidence type="ECO:0000256" key="1">
    <source>
        <dbReference type="ARBA" id="ARBA00004533"/>
    </source>
</evidence>
<keyword evidence="9" id="KW-0472">Membrane</keyword>
<dbReference type="OrthoDB" id="6359046at2"/>